<evidence type="ECO:0000256" key="3">
    <source>
        <dbReference type="ARBA" id="ARBA00022643"/>
    </source>
</evidence>
<evidence type="ECO:0000313" key="8">
    <source>
        <dbReference type="EMBL" id="PRY32738.1"/>
    </source>
</evidence>
<evidence type="ECO:0000256" key="5">
    <source>
        <dbReference type="ARBA" id="ARBA00023002"/>
    </source>
</evidence>
<keyword evidence="2" id="KW-0285">Flavoprotein</keyword>
<evidence type="ECO:0000313" key="9">
    <source>
        <dbReference type="Proteomes" id="UP000239494"/>
    </source>
</evidence>
<keyword evidence="3" id="KW-0288">FMN</keyword>
<comment type="caution">
    <text evidence="8">The sequence shown here is derived from an EMBL/GenBank/DDBJ whole genome shotgun (WGS) entry which is preliminary data.</text>
</comment>
<evidence type="ECO:0000259" key="7">
    <source>
        <dbReference type="Pfam" id="PF00724"/>
    </source>
</evidence>
<dbReference type="Proteomes" id="UP000239494">
    <property type="component" value="Unassembled WGS sequence"/>
</dbReference>
<dbReference type="EMBL" id="PVTF01000020">
    <property type="protein sequence ID" value="PRY32738.1"/>
    <property type="molecule type" value="Genomic_DNA"/>
</dbReference>
<reference evidence="8 9" key="1">
    <citation type="submission" date="2018-03" db="EMBL/GenBank/DDBJ databases">
        <title>Genomic Encyclopedia of Archaeal and Bacterial Type Strains, Phase II (KMG-II): from individual species to whole genera.</title>
        <authorList>
            <person name="Goeker M."/>
        </authorList>
    </citation>
    <scope>NUCLEOTIDE SEQUENCE [LARGE SCALE GENOMIC DNA]</scope>
    <source>
        <strain evidence="8 9">DSM 44720</strain>
    </source>
</reference>
<dbReference type="AlphaFoldDB" id="A0A2T0SH49"/>
<sequence length="354" mass="37618">MSPLFAPLTLRSVTLRNRIAVSPMCQYSAVDGVPNDWHLVHLGSRAVGGAGLVLAEATAVQAIGRISPADTGIWNDDQVAAWRPVTKFIREHGAVAGIQLAHAGRKASTHAPFDDAHGGVPDEEGGWTPVSVGTEPFTPDYRVPDELDEEGIRQVVADFAAAARRSLDAGFELIEVHAAHGYLLHQFLSPLTNRRTDGYGGDFEGRTRLTVEVTAAVREAVGEDVPVLVRISASDWVDGGWNEHDSVALSRALAEVGADLVDASSGGLVPDAKITLGPGYQVPFADIVRSKAEVPTGAVGLITDARQAEAIIADGSADIVLLARELLRDPYWPLHAAVQLGAEVRAPKQYARAF</sequence>
<dbReference type="SUPFAM" id="SSF51395">
    <property type="entry name" value="FMN-linked oxidoreductases"/>
    <property type="match status" value="1"/>
</dbReference>
<dbReference type="GO" id="GO:0003959">
    <property type="term" value="F:NADPH dehydrogenase activity"/>
    <property type="evidence" value="ECO:0007669"/>
    <property type="project" value="InterPro"/>
</dbReference>
<comment type="cofactor">
    <cofactor evidence="1">
        <name>FMN</name>
        <dbReference type="ChEBI" id="CHEBI:58210"/>
    </cofactor>
</comment>
<keyword evidence="4" id="KW-0521">NADP</keyword>
<evidence type="ECO:0000256" key="2">
    <source>
        <dbReference type="ARBA" id="ARBA00022630"/>
    </source>
</evidence>
<feature type="domain" description="NADH:flavin oxidoreductase/NADH oxidase N-terminal" evidence="7">
    <location>
        <begin position="4"/>
        <end position="340"/>
    </location>
</feature>
<evidence type="ECO:0000256" key="4">
    <source>
        <dbReference type="ARBA" id="ARBA00022857"/>
    </source>
</evidence>
<dbReference type="Gene3D" id="3.20.20.70">
    <property type="entry name" value="Aldolase class I"/>
    <property type="match status" value="1"/>
</dbReference>
<protein>
    <submittedName>
        <fullName evidence="8">2,4-dienoyl-CoA reductase-like NADH-dependent reductase (Old Yellow Enzyme family)</fullName>
    </submittedName>
</protein>
<evidence type="ECO:0000256" key="6">
    <source>
        <dbReference type="SAM" id="MobiDB-lite"/>
    </source>
</evidence>
<keyword evidence="5" id="KW-0560">Oxidoreductase</keyword>
<name>A0A2T0SH49_9PSEU</name>
<dbReference type="InterPro" id="IPR044152">
    <property type="entry name" value="YqjM-like"/>
</dbReference>
<proteinExistence type="predicted"/>
<feature type="region of interest" description="Disordered" evidence="6">
    <location>
        <begin position="109"/>
        <end position="135"/>
    </location>
</feature>
<dbReference type="GO" id="GO:0050661">
    <property type="term" value="F:NADP binding"/>
    <property type="evidence" value="ECO:0007669"/>
    <property type="project" value="InterPro"/>
</dbReference>
<accession>A0A2T0SH49</accession>
<gene>
    <name evidence="8" type="ORF">CLV43_120157</name>
</gene>
<dbReference type="GO" id="GO:0010181">
    <property type="term" value="F:FMN binding"/>
    <property type="evidence" value="ECO:0007669"/>
    <property type="project" value="InterPro"/>
</dbReference>
<dbReference type="PANTHER" id="PTHR43303">
    <property type="entry name" value="NADPH DEHYDROGENASE C23G7.10C-RELATED"/>
    <property type="match status" value="1"/>
</dbReference>
<dbReference type="RefSeq" id="WP_106196234.1">
    <property type="nucleotide sequence ID" value="NZ_PVTF01000020.1"/>
</dbReference>
<organism evidence="8 9">
    <name type="scientific">Umezawaea tangerina</name>
    <dbReference type="NCBI Taxonomy" id="84725"/>
    <lineage>
        <taxon>Bacteria</taxon>
        <taxon>Bacillati</taxon>
        <taxon>Actinomycetota</taxon>
        <taxon>Actinomycetes</taxon>
        <taxon>Pseudonocardiales</taxon>
        <taxon>Pseudonocardiaceae</taxon>
        <taxon>Umezawaea</taxon>
    </lineage>
</organism>
<evidence type="ECO:0000256" key="1">
    <source>
        <dbReference type="ARBA" id="ARBA00001917"/>
    </source>
</evidence>
<dbReference type="OrthoDB" id="3169239at2"/>
<dbReference type="InterPro" id="IPR001155">
    <property type="entry name" value="OxRdtase_FMN_N"/>
</dbReference>
<dbReference type="Pfam" id="PF00724">
    <property type="entry name" value="Oxidored_FMN"/>
    <property type="match status" value="1"/>
</dbReference>
<dbReference type="InterPro" id="IPR013785">
    <property type="entry name" value="Aldolase_TIM"/>
</dbReference>
<keyword evidence="9" id="KW-1185">Reference proteome</keyword>
<dbReference type="CDD" id="cd02932">
    <property type="entry name" value="OYE_YqiM_FMN"/>
    <property type="match status" value="1"/>
</dbReference>
<dbReference type="PANTHER" id="PTHR43303:SF4">
    <property type="entry name" value="NADPH DEHYDROGENASE C23G7.10C-RELATED"/>
    <property type="match status" value="1"/>
</dbReference>